<name>A0A9P5ZHY8_PLEER</name>
<sequence length="163" mass="19009">MVSARELIQGIPAPVMIKDHFAFVNVRHYCATAHLPTTRRIPLHNQHPCLEGLFSVDTAQPRRHNVVVNVIHGQKTNQFHIFFRERGRSPLNDSLRNSQSRRAWAHRSYGDVIVLQRGQRKAYINIRAADRKMENAAVKSFLRRLKLNGVRCIPRHFNCRMRQ</sequence>
<dbReference type="AlphaFoldDB" id="A0A9P5ZHY8"/>
<accession>A0A9P5ZHY8</accession>
<reference evidence="1" key="1">
    <citation type="submission" date="2020-11" db="EMBL/GenBank/DDBJ databases">
        <authorList>
            <consortium name="DOE Joint Genome Institute"/>
            <person name="Ahrendt S."/>
            <person name="Riley R."/>
            <person name="Andreopoulos W."/>
            <person name="Labutti K."/>
            <person name="Pangilinan J."/>
            <person name="Ruiz-Duenas F.J."/>
            <person name="Barrasa J.M."/>
            <person name="Sanchez-Garcia M."/>
            <person name="Camarero S."/>
            <person name="Miyauchi S."/>
            <person name="Serrano A."/>
            <person name="Linde D."/>
            <person name="Babiker R."/>
            <person name="Drula E."/>
            <person name="Ayuso-Fernandez I."/>
            <person name="Pacheco R."/>
            <person name="Padilla G."/>
            <person name="Ferreira P."/>
            <person name="Barriuso J."/>
            <person name="Kellner H."/>
            <person name="Castanera R."/>
            <person name="Alfaro M."/>
            <person name="Ramirez L."/>
            <person name="Pisabarro A.G."/>
            <person name="Kuo A."/>
            <person name="Tritt A."/>
            <person name="Lipzen A."/>
            <person name="He G."/>
            <person name="Yan M."/>
            <person name="Ng V."/>
            <person name="Cullen D."/>
            <person name="Martin F."/>
            <person name="Rosso M.-N."/>
            <person name="Henrissat B."/>
            <person name="Hibbett D."/>
            <person name="Martinez A.T."/>
            <person name="Grigoriev I.V."/>
        </authorList>
    </citation>
    <scope>NUCLEOTIDE SEQUENCE</scope>
    <source>
        <strain evidence="1">ATCC 90797</strain>
    </source>
</reference>
<dbReference type="OrthoDB" id="3078868at2759"/>
<organism evidence="1 2">
    <name type="scientific">Pleurotus eryngii</name>
    <name type="common">Boletus of the steppes</name>
    <dbReference type="NCBI Taxonomy" id="5323"/>
    <lineage>
        <taxon>Eukaryota</taxon>
        <taxon>Fungi</taxon>
        <taxon>Dikarya</taxon>
        <taxon>Basidiomycota</taxon>
        <taxon>Agaricomycotina</taxon>
        <taxon>Agaricomycetes</taxon>
        <taxon>Agaricomycetidae</taxon>
        <taxon>Agaricales</taxon>
        <taxon>Pleurotineae</taxon>
        <taxon>Pleurotaceae</taxon>
        <taxon>Pleurotus</taxon>
    </lineage>
</organism>
<dbReference type="EMBL" id="MU154772">
    <property type="protein sequence ID" value="KAF9487505.1"/>
    <property type="molecule type" value="Genomic_DNA"/>
</dbReference>
<gene>
    <name evidence="1" type="ORF">BDN71DRAFT_1594464</name>
</gene>
<proteinExistence type="predicted"/>
<comment type="caution">
    <text evidence="1">The sequence shown here is derived from an EMBL/GenBank/DDBJ whole genome shotgun (WGS) entry which is preliminary data.</text>
</comment>
<evidence type="ECO:0000313" key="2">
    <source>
        <dbReference type="Proteomes" id="UP000807025"/>
    </source>
</evidence>
<dbReference type="Proteomes" id="UP000807025">
    <property type="component" value="Unassembled WGS sequence"/>
</dbReference>
<keyword evidence="2" id="KW-1185">Reference proteome</keyword>
<protein>
    <submittedName>
        <fullName evidence="1">Uncharacterized protein</fullName>
    </submittedName>
</protein>
<evidence type="ECO:0000313" key="1">
    <source>
        <dbReference type="EMBL" id="KAF9487505.1"/>
    </source>
</evidence>